<organism evidence="2 3">
    <name type="scientific">Pseudonocardia hispaniensis</name>
    <dbReference type="NCBI Taxonomy" id="904933"/>
    <lineage>
        <taxon>Bacteria</taxon>
        <taxon>Bacillati</taxon>
        <taxon>Actinomycetota</taxon>
        <taxon>Actinomycetes</taxon>
        <taxon>Pseudonocardiales</taxon>
        <taxon>Pseudonocardiaceae</taxon>
        <taxon>Pseudonocardia</taxon>
    </lineage>
</organism>
<feature type="region of interest" description="Disordered" evidence="1">
    <location>
        <begin position="1"/>
        <end position="22"/>
    </location>
</feature>
<evidence type="ECO:0000313" key="2">
    <source>
        <dbReference type="EMBL" id="MFC5995786.1"/>
    </source>
</evidence>
<gene>
    <name evidence="2" type="ORF">ACFQE5_16370</name>
</gene>
<dbReference type="RefSeq" id="WP_379586065.1">
    <property type="nucleotide sequence ID" value="NZ_JBHSQW010000034.1"/>
</dbReference>
<dbReference type="Proteomes" id="UP001596302">
    <property type="component" value="Unassembled WGS sequence"/>
</dbReference>
<sequence>MSPEPTYAPAGSESDSGQQQPEWVDRLVELHVLAENGDAAAAAEAGNWIASDDEARRVWEDVARTCDQLRAAQKIE</sequence>
<proteinExistence type="predicted"/>
<name>A0ABW1J4N4_9PSEU</name>
<keyword evidence="3" id="KW-1185">Reference proteome</keyword>
<comment type="caution">
    <text evidence="2">The sequence shown here is derived from an EMBL/GenBank/DDBJ whole genome shotgun (WGS) entry which is preliminary data.</text>
</comment>
<dbReference type="EMBL" id="JBHSQW010000034">
    <property type="protein sequence ID" value="MFC5995786.1"/>
    <property type="molecule type" value="Genomic_DNA"/>
</dbReference>
<protein>
    <submittedName>
        <fullName evidence="2">Uncharacterized protein</fullName>
    </submittedName>
</protein>
<accession>A0ABW1J4N4</accession>
<evidence type="ECO:0000256" key="1">
    <source>
        <dbReference type="SAM" id="MobiDB-lite"/>
    </source>
</evidence>
<reference evidence="3" key="1">
    <citation type="journal article" date="2019" name="Int. J. Syst. Evol. Microbiol.">
        <title>The Global Catalogue of Microorganisms (GCM) 10K type strain sequencing project: providing services to taxonomists for standard genome sequencing and annotation.</title>
        <authorList>
            <consortium name="The Broad Institute Genomics Platform"/>
            <consortium name="The Broad Institute Genome Sequencing Center for Infectious Disease"/>
            <person name="Wu L."/>
            <person name="Ma J."/>
        </authorList>
    </citation>
    <scope>NUCLEOTIDE SEQUENCE [LARGE SCALE GENOMIC DNA]</scope>
    <source>
        <strain evidence="3">CCM 8391</strain>
    </source>
</reference>
<evidence type="ECO:0000313" key="3">
    <source>
        <dbReference type="Proteomes" id="UP001596302"/>
    </source>
</evidence>